<evidence type="ECO:0000256" key="2">
    <source>
        <dbReference type="ARBA" id="ARBA00023125"/>
    </source>
</evidence>
<dbReference type="PROSITE" id="PS50995">
    <property type="entry name" value="HTH_MARR_2"/>
    <property type="match status" value="1"/>
</dbReference>
<dbReference type="GO" id="GO:0003700">
    <property type="term" value="F:DNA-binding transcription factor activity"/>
    <property type="evidence" value="ECO:0007669"/>
    <property type="project" value="InterPro"/>
</dbReference>
<dbReference type="Proteomes" id="UP000564806">
    <property type="component" value="Unassembled WGS sequence"/>
</dbReference>
<name>A0A850EQ78_9BACL</name>
<protein>
    <submittedName>
        <fullName evidence="5">MarR family transcriptional regulator</fullName>
    </submittedName>
</protein>
<dbReference type="CDD" id="cd00090">
    <property type="entry name" value="HTH_ARSR"/>
    <property type="match status" value="1"/>
</dbReference>
<evidence type="ECO:0000256" key="3">
    <source>
        <dbReference type="ARBA" id="ARBA00023163"/>
    </source>
</evidence>
<gene>
    <name evidence="5" type="ORF">HPT30_15190</name>
</gene>
<dbReference type="RefSeq" id="WP_175372192.1">
    <property type="nucleotide sequence ID" value="NZ_JABWCS010000210.1"/>
</dbReference>
<keyword evidence="1" id="KW-0805">Transcription regulation</keyword>
<keyword evidence="6" id="KW-1185">Reference proteome</keyword>
<keyword evidence="2" id="KW-0238">DNA-binding</keyword>
<comment type="caution">
    <text evidence="5">The sequence shown here is derived from an EMBL/GenBank/DDBJ whole genome shotgun (WGS) entry which is preliminary data.</text>
</comment>
<organism evidence="5 6">
    <name type="scientific">Paenibacillus agri</name>
    <dbReference type="NCBI Taxonomy" id="2744309"/>
    <lineage>
        <taxon>Bacteria</taxon>
        <taxon>Bacillati</taxon>
        <taxon>Bacillota</taxon>
        <taxon>Bacilli</taxon>
        <taxon>Bacillales</taxon>
        <taxon>Paenibacillaceae</taxon>
        <taxon>Paenibacillus</taxon>
    </lineage>
</organism>
<dbReference type="InterPro" id="IPR036390">
    <property type="entry name" value="WH_DNA-bd_sf"/>
</dbReference>
<dbReference type="PANTHER" id="PTHR42756:SF1">
    <property type="entry name" value="TRANSCRIPTIONAL REPRESSOR OF EMRAB OPERON"/>
    <property type="match status" value="1"/>
</dbReference>
<dbReference type="AlphaFoldDB" id="A0A850EQ78"/>
<evidence type="ECO:0000313" key="6">
    <source>
        <dbReference type="Proteomes" id="UP000564806"/>
    </source>
</evidence>
<evidence type="ECO:0000313" key="5">
    <source>
        <dbReference type="EMBL" id="NUU61687.1"/>
    </source>
</evidence>
<dbReference type="GO" id="GO:0003677">
    <property type="term" value="F:DNA binding"/>
    <property type="evidence" value="ECO:0007669"/>
    <property type="project" value="UniProtKB-KW"/>
</dbReference>
<keyword evidence="3" id="KW-0804">Transcription</keyword>
<sequence length="147" mass="16908">MGRYILPEQYPEEEQIFELLQSLSKAISPKFERLVNISPTRLRLLHELYDGDEISQSFLQKEVDIDGAAVTRHLKGLEECGMITRRNNPEDNRVTLVSLTEAGRGRIASLCEEKKNFISNLFSSITPEERTALIDMLTRMQQNIKQL</sequence>
<evidence type="ECO:0000256" key="1">
    <source>
        <dbReference type="ARBA" id="ARBA00023015"/>
    </source>
</evidence>
<dbReference type="PRINTS" id="PR00598">
    <property type="entry name" value="HTHMARR"/>
</dbReference>
<dbReference type="Gene3D" id="1.10.10.10">
    <property type="entry name" value="Winged helix-like DNA-binding domain superfamily/Winged helix DNA-binding domain"/>
    <property type="match status" value="1"/>
</dbReference>
<dbReference type="SMART" id="SM00347">
    <property type="entry name" value="HTH_MARR"/>
    <property type="match status" value="1"/>
</dbReference>
<dbReference type="EMBL" id="JABWCS010000210">
    <property type="protein sequence ID" value="NUU61687.1"/>
    <property type="molecule type" value="Genomic_DNA"/>
</dbReference>
<dbReference type="InterPro" id="IPR036388">
    <property type="entry name" value="WH-like_DNA-bd_sf"/>
</dbReference>
<dbReference type="InterPro" id="IPR000835">
    <property type="entry name" value="HTH_MarR-typ"/>
</dbReference>
<dbReference type="SUPFAM" id="SSF46785">
    <property type="entry name" value="Winged helix' DNA-binding domain"/>
    <property type="match status" value="1"/>
</dbReference>
<dbReference type="InterPro" id="IPR011991">
    <property type="entry name" value="ArsR-like_HTH"/>
</dbReference>
<proteinExistence type="predicted"/>
<accession>A0A850EQ78</accession>
<evidence type="ECO:0000259" key="4">
    <source>
        <dbReference type="PROSITE" id="PS50995"/>
    </source>
</evidence>
<feature type="domain" description="HTH marR-type" evidence="4">
    <location>
        <begin position="13"/>
        <end position="142"/>
    </location>
</feature>
<dbReference type="PANTHER" id="PTHR42756">
    <property type="entry name" value="TRANSCRIPTIONAL REGULATOR, MARR"/>
    <property type="match status" value="1"/>
</dbReference>
<reference evidence="5" key="1">
    <citation type="submission" date="2020-06" db="EMBL/GenBank/DDBJ databases">
        <title>Paenibacillus sp. nov., isolated from soil.</title>
        <authorList>
            <person name="Seo Y.L."/>
        </authorList>
    </citation>
    <scope>NUCLEOTIDE SEQUENCE [LARGE SCALE GENOMIC DNA]</scope>
    <source>
        <strain evidence="5">JW14</strain>
    </source>
</reference>
<dbReference type="Pfam" id="PF01047">
    <property type="entry name" value="MarR"/>
    <property type="match status" value="1"/>
</dbReference>